<name>A0ABU3YY99_9HYPH</name>
<evidence type="ECO:0000313" key="2">
    <source>
        <dbReference type="Proteomes" id="UP001187203"/>
    </source>
</evidence>
<sequence>MARVLSFKEKTLHELGWRQPSDRTLLIPMSGNSNGATDTYLLRLDFVSGGDWPPRANFVNPETLAYVLNTDQHHLPKISSDQVNVHPAYQSPDGRTLQLICCSAVFEYYDVSHGGEDNILWRGTDTFLNTLNAIERAFKSHYAGRFERHAE</sequence>
<dbReference type="Proteomes" id="UP001187203">
    <property type="component" value="Unassembled WGS sequence"/>
</dbReference>
<accession>A0ABU3YY99</accession>
<reference evidence="2" key="1">
    <citation type="journal article" date="2023" name="Int. J. Mol. Sci.">
        <title>Genomic and Metabolic Characterization of Plant Growth-Promoting Rhizobacteria Isolated from Nodules of Clovers Grown in Non-Farmed Soil.</title>
        <authorList>
            <person name="Wojcik M."/>
            <person name="Koper P."/>
            <person name="Zebracki K."/>
            <person name="Marczak M."/>
            <person name="Mazur A."/>
        </authorList>
    </citation>
    <scope>NUCLEOTIDE SEQUENCE [LARGE SCALE GENOMIC DNA]</scope>
    <source>
        <strain evidence="2">KB12</strain>
    </source>
</reference>
<proteinExistence type="predicted"/>
<evidence type="ECO:0000313" key="1">
    <source>
        <dbReference type="EMBL" id="MDV4190784.1"/>
    </source>
</evidence>
<dbReference type="EMBL" id="JAWJWI010000049">
    <property type="protein sequence ID" value="MDV4190784.1"/>
    <property type="molecule type" value="Genomic_DNA"/>
</dbReference>
<gene>
    <name evidence="1" type="ORF">R1523_35725</name>
</gene>
<comment type="caution">
    <text evidence="1">The sequence shown here is derived from an EMBL/GenBank/DDBJ whole genome shotgun (WGS) entry which is preliminary data.</text>
</comment>
<keyword evidence="2" id="KW-1185">Reference proteome</keyword>
<protein>
    <submittedName>
        <fullName evidence="1">Uncharacterized protein</fullName>
    </submittedName>
</protein>
<dbReference type="RefSeq" id="WP_317277347.1">
    <property type="nucleotide sequence ID" value="NZ_JAWJWH010000049.1"/>
</dbReference>
<organism evidence="1 2">
    <name type="scientific">Rhizobium brockwellii</name>
    <dbReference type="NCBI Taxonomy" id="3019932"/>
    <lineage>
        <taxon>Bacteria</taxon>
        <taxon>Pseudomonadati</taxon>
        <taxon>Pseudomonadota</taxon>
        <taxon>Alphaproteobacteria</taxon>
        <taxon>Hyphomicrobiales</taxon>
        <taxon>Rhizobiaceae</taxon>
        <taxon>Rhizobium/Agrobacterium group</taxon>
        <taxon>Rhizobium</taxon>
    </lineage>
</organism>